<evidence type="ECO:0000256" key="3">
    <source>
        <dbReference type="ARBA" id="ARBA00023163"/>
    </source>
</evidence>
<dbReference type="EMBL" id="CP060636">
    <property type="protein sequence ID" value="QNM10701.1"/>
    <property type="molecule type" value="Genomic_DNA"/>
</dbReference>
<reference evidence="5 6" key="1">
    <citation type="submission" date="2020-08" db="EMBL/GenBank/DDBJ databases">
        <authorList>
            <person name="Liu C."/>
            <person name="Sun Q."/>
        </authorList>
    </citation>
    <scope>NUCLEOTIDE SEQUENCE [LARGE SCALE GENOMIC DNA]</scope>
    <source>
        <strain evidence="5 6">NSJ-61</strain>
    </source>
</reference>
<dbReference type="CDD" id="cd06267">
    <property type="entry name" value="PBP1_LacI_sugar_binding-like"/>
    <property type="match status" value="1"/>
</dbReference>
<evidence type="ECO:0000259" key="4">
    <source>
        <dbReference type="PROSITE" id="PS50932"/>
    </source>
</evidence>
<dbReference type="GO" id="GO:0003700">
    <property type="term" value="F:DNA-binding transcription factor activity"/>
    <property type="evidence" value="ECO:0007669"/>
    <property type="project" value="TreeGrafter"/>
</dbReference>
<dbReference type="RefSeq" id="WP_117454470.1">
    <property type="nucleotide sequence ID" value="NZ_CP060636.1"/>
</dbReference>
<dbReference type="PROSITE" id="PS50932">
    <property type="entry name" value="HTH_LACI_2"/>
    <property type="match status" value="1"/>
</dbReference>
<proteinExistence type="predicted"/>
<keyword evidence="1" id="KW-0805">Transcription regulation</keyword>
<dbReference type="PROSITE" id="PS00356">
    <property type="entry name" value="HTH_LACI_1"/>
    <property type="match status" value="1"/>
</dbReference>
<sequence length="337" mass="38444">MKITIKDIAKEANVSVTTVSLVLNHKPCRVAQETRDNIMAIAKKHHYRVNQSARSLVTKESKLLGLIIPDIENIFFSSLSKNIEEYCRKKGYALMIMNTNDKASDDLMLLDLLVSRGVDGLFITVSNESFEDAKQMQEALKNLTIPYVMIDRFYPEINSNRVYFDNEKGVFLAIQHFVERGHTKIACIGGPESSKNGSSRTIGYKKAMQYFHLPIKPEYIEIGDYRYHSGYEAGQKLIQTDAEAIFVSNDMMTLGLIKCLSEHQLRIPEDYSIISYDNLLYPYMQGSEITSVDQNVKKLAIESCKVLLSHIENEDLPCEDVRLEPHLIIKDSVQFKK</sequence>
<dbReference type="InterPro" id="IPR046335">
    <property type="entry name" value="LacI/GalR-like_sensor"/>
</dbReference>
<dbReference type="PRINTS" id="PR00036">
    <property type="entry name" value="HTHLACI"/>
</dbReference>
<accession>A0A7G9GIR9</accession>
<keyword evidence="2 5" id="KW-0238">DNA-binding</keyword>
<evidence type="ECO:0000313" key="5">
    <source>
        <dbReference type="EMBL" id="QNM10701.1"/>
    </source>
</evidence>
<evidence type="ECO:0000313" key="6">
    <source>
        <dbReference type="Proteomes" id="UP000515856"/>
    </source>
</evidence>
<organism evidence="5 6">
    <name type="scientific">[Eubacterium] hominis</name>
    <dbReference type="NCBI Taxonomy" id="2764325"/>
    <lineage>
        <taxon>Bacteria</taxon>
        <taxon>Bacillati</taxon>
        <taxon>Bacillota</taxon>
        <taxon>Erysipelotrichia</taxon>
        <taxon>Erysipelotrichales</taxon>
        <taxon>Erysipelotrichaceae</taxon>
        <taxon>Amedibacillus</taxon>
    </lineage>
</organism>
<protein>
    <submittedName>
        <fullName evidence="5">LacI family DNA-binding transcriptional regulator</fullName>
    </submittedName>
</protein>
<dbReference type="InterPro" id="IPR000843">
    <property type="entry name" value="HTH_LacI"/>
</dbReference>
<dbReference type="SUPFAM" id="SSF53822">
    <property type="entry name" value="Periplasmic binding protein-like I"/>
    <property type="match status" value="1"/>
</dbReference>
<dbReference type="CDD" id="cd01392">
    <property type="entry name" value="HTH_LacI"/>
    <property type="match status" value="1"/>
</dbReference>
<dbReference type="Pfam" id="PF13377">
    <property type="entry name" value="Peripla_BP_3"/>
    <property type="match status" value="1"/>
</dbReference>
<dbReference type="Gene3D" id="3.40.50.2300">
    <property type="match status" value="2"/>
</dbReference>
<dbReference type="InterPro" id="IPR028082">
    <property type="entry name" value="Peripla_BP_I"/>
</dbReference>
<keyword evidence="3" id="KW-0804">Transcription</keyword>
<gene>
    <name evidence="5" type="ORF">H9Q80_10380</name>
</gene>
<keyword evidence="6" id="KW-1185">Reference proteome</keyword>
<dbReference type="SUPFAM" id="SSF47413">
    <property type="entry name" value="lambda repressor-like DNA-binding domains"/>
    <property type="match status" value="1"/>
</dbReference>
<evidence type="ECO:0000256" key="1">
    <source>
        <dbReference type="ARBA" id="ARBA00023015"/>
    </source>
</evidence>
<feature type="domain" description="HTH lacI-type" evidence="4">
    <location>
        <begin position="3"/>
        <end position="58"/>
    </location>
</feature>
<dbReference type="PANTHER" id="PTHR30146">
    <property type="entry name" value="LACI-RELATED TRANSCRIPTIONAL REPRESSOR"/>
    <property type="match status" value="1"/>
</dbReference>
<dbReference type="AlphaFoldDB" id="A0A7G9GIR9"/>
<name>A0A7G9GIR9_9FIRM</name>
<dbReference type="KEGG" id="ehn:H9Q80_10380"/>
<evidence type="ECO:0000256" key="2">
    <source>
        <dbReference type="ARBA" id="ARBA00023125"/>
    </source>
</evidence>
<dbReference type="InterPro" id="IPR010982">
    <property type="entry name" value="Lambda_DNA-bd_dom_sf"/>
</dbReference>
<dbReference type="PANTHER" id="PTHR30146:SF109">
    <property type="entry name" value="HTH-TYPE TRANSCRIPTIONAL REGULATOR GALS"/>
    <property type="match status" value="1"/>
</dbReference>
<dbReference type="Gene3D" id="1.10.260.40">
    <property type="entry name" value="lambda repressor-like DNA-binding domains"/>
    <property type="match status" value="1"/>
</dbReference>
<dbReference type="SMART" id="SM00354">
    <property type="entry name" value="HTH_LACI"/>
    <property type="match status" value="1"/>
</dbReference>
<dbReference type="Proteomes" id="UP000515856">
    <property type="component" value="Chromosome"/>
</dbReference>
<dbReference type="Pfam" id="PF00356">
    <property type="entry name" value="LacI"/>
    <property type="match status" value="1"/>
</dbReference>
<dbReference type="GO" id="GO:0000976">
    <property type="term" value="F:transcription cis-regulatory region binding"/>
    <property type="evidence" value="ECO:0007669"/>
    <property type="project" value="TreeGrafter"/>
</dbReference>